<feature type="compositionally biased region" description="Basic residues" evidence="2">
    <location>
        <begin position="141"/>
        <end position="153"/>
    </location>
</feature>
<keyword evidence="3" id="KW-0472">Membrane</keyword>
<dbReference type="PANTHER" id="PTHR10566:SF123">
    <property type="entry name" value="PROTEIN KINASE SUPERFAMILY PROTEIN"/>
    <property type="match status" value="1"/>
</dbReference>
<comment type="caution">
    <text evidence="5">The sequence shown here is derived from an EMBL/GenBank/DDBJ whole genome shotgun (WGS) entry which is preliminary data.</text>
</comment>
<dbReference type="GeneID" id="9834060"/>
<dbReference type="InterPro" id="IPR050154">
    <property type="entry name" value="UbiB_kinase"/>
</dbReference>
<dbReference type="OrthoDB" id="427480at2759"/>
<organism evidence="5 6">
    <name type="scientific">Ostreococcus tauri</name>
    <name type="common">Marine green alga</name>
    <dbReference type="NCBI Taxonomy" id="70448"/>
    <lineage>
        <taxon>Eukaryota</taxon>
        <taxon>Viridiplantae</taxon>
        <taxon>Chlorophyta</taxon>
        <taxon>Mamiellophyceae</taxon>
        <taxon>Mamiellales</taxon>
        <taxon>Bathycoccaceae</taxon>
        <taxon>Ostreococcus</taxon>
    </lineage>
</organism>
<feature type="compositionally biased region" description="Basic residues" evidence="2">
    <location>
        <begin position="28"/>
        <end position="40"/>
    </location>
</feature>
<feature type="region of interest" description="Disordered" evidence="2">
    <location>
        <begin position="1"/>
        <end position="43"/>
    </location>
</feature>
<dbReference type="InParanoid" id="A0A090LZU8"/>
<evidence type="ECO:0000313" key="6">
    <source>
        <dbReference type="Proteomes" id="UP000009170"/>
    </source>
</evidence>
<evidence type="ECO:0000313" key="5">
    <source>
        <dbReference type="EMBL" id="CEF97545.1"/>
    </source>
</evidence>
<keyword evidence="3" id="KW-1133">Transmembrane helix</keyword>
<proteinExistence type="inferred from homology"/>
<gene>
    <name evidence="5" type="ORF">OT_ostta04g02040</name>
</gene>
<protein>
    <submittedName>
        <fullName evidence="5">Aminoglycoside phosphotransferase</fullName>
    </submittedName>
</protein>
<feature type="transmembrane region" description="Helical" evidence="3">
    <location>
        <begin position="791"/>
        <end position="816"/>
    </location>
</feature>
<dbReference type="CDD" id="cd05121">
    <property type="entry name" value="ABC1_ADCK3-like"/>
    <property type="match status" value="1"/>
</dbReference>
<evidence type="ECO:0000256" key="2">
    <source>
        <dbReference type="SAM" id="MobiDB-lite"/>
    </source>
</evidence>
<dbReference type="SUPFAM" id="SSF56112">
    <property type="entry name" value="Protein kinase-like (PK-like)"/>
    <property type="match status" value="1"/>
</dbReference>
<reference evidence="5 6" key="2">
    <citation type="journal article" date="2014" name="BMC Genomics">
        <title>An improved genome of the model marine alga Ostreococcus tauri unfolds by assessing Illumina de novo assemblies.</title>
        <authorList>
            <person name="Blanc-Mathieu R."/>
            <person name="Verhelst B."/>
            <person name="Derelle E."/>
            <person name="Rombauts S."/>
            <person name="Bouget F.Y."/>
            <person name="Carre I."/>
            <person name="Chateau A."/>
            <person name="Eyre-Walker A."/>
            <person name="Grimsley N."/>
            <person name="Moreau H."/>
            <person name="Piegu B."/>
            <person name="Rivals E."/>
            <person name="Schackwitz W."/>
            <person name="Van de Peer Y."/>
            <person name="Piganeau G."/>
        </authorList>
    </citation>
    <scope>NUCLEOTIDE SEQUENCE [LARGE SCALE GENOMIC DNA]</scope>
    <source>
        <strain evidence="6">OTTH 0595 / CCAP 157/2 / RCC745</strain>
    </source>
</reference>
<dbReference type="AlphaFoldDB" id="A0A090LZU8"/>
<keyword evidence="3" id="KW-0812">Transmembrane</keyword>
<name>A0A090LZU8_OSTTA</name>
<dbReference type="RefSeq" id="XP_003078737.2">
    <property type="nucleotide sequence ID" value="XM_003078689.2"/>
</dbReference>
<evidence type="ECO:0000256" key="3">
    <source>
        <dbReference type="SAM" id="Phobius"/>
    </source>
</evidence>
<dbReference type="PANTHER" id="PTHR10566">
    <property type="entry name" value="CHAPERONE-ACTIVITY OF BC1 COMPLEX CABC1 -RELATED"/>
    <property type="match status" value="1"/>
</dbReference>
<reference evidence="6" key="1">
    <citation type="journal article" date="2006" name="Proc. Natl. Acad. Sci. U.S.A.">
        <title>Genome analysis of the smallest free-living eukaryote Ostreococcus tauri unveils many unique features.</title>
        <authorList>
            <person name="Derelle E."/>
            <person name="Ferraz C."/>
            <person name="Rombauts S."/>
            <person name="Rouze P."/>
            <person name="Worden A.Z."/>
            <person name="Robbens S."/>
            <person name="Partensky F."/>
            <person name="Degroeve S."/>
            <person name="Echeynie S."/>
            <person name="Cooke R."/>
            <person name="Saeys Y."/>
            <person name="Wuyts J."/>
            <person name="Jabbari K."/>
            <person name="Bowler C."/>
            <person name="Panaud O."/>
            <person name="Piegu B."/>
            <person name="Ball S.G."/>
            <person name="Ral J.-P."/>
            <person name="Bouget F.-Y."/>
            <person name="Piganeau G."/>
            <person name="De Baets B."/>
            <person name="Picard A."/>
            <person name="Delseny M."/>
            <person name="Demaille J."/>
            <person name="Van de Peer Y."/>
            <person name="Moreau H."/>
        </authorList>
    </citation>
    <scope>NUCLEOTIDE SEQUENCE [LARGE SCALE GENOMIC DNA]</scope>
    <source>
        <strain evidence="6">OTTH 0595 / CCAP 157/2 / RCC745</strain>
    </source>
</reference>
<dbReference type="Pfam" id="PF03109">
    <property type="entry name" value="ABC1"/>
    <property type="match status" value="1"/>
</dbReference>
<feature type="region of interest" description="Disordered" evidence="2">
    <location>
        <begin position="136"/>
        <end position="160"/>
    </location>
</feature>
<dbReference type="InterPro" id="IPR011009">
    <property type="entry name" value="Kinase-like_dom_sf"/>
</dbReference>
<comment type="similarity">
    <text evidence="1">Belongs to the protein kinase superfamily. ADCK protein kinase family.</text>
</comment>
<feature type="domain" description="ABC1 atypical kinase-like" evidence="4">
    <location>
        <begin position="290"/>
        <end position="504"/>
    </location>
</feature>
<accession>A0A090LZU8</accession>
<dbReference type="InterPro" id="IPR004147">
    <property type="entry name" value="ABC1_dom"/>
</dbReference>
<evidence type="ECO:0000259" key="4">
    <source>
        <dbReference type="Pfam" id="PF03109"/>
    </source>
</evidence>
<dbReference type="Proteomes" id="UP000009170">
    <property type="component" value="Unassembled WGS sequence"/>
</dbReference>
<dbReference type="EMBL" id="CAID01000004">
    <property type="protein sequence ID" value="CEF97545.1"/>
    <property type="molecule type" value="Genomic_DNA"/>
</dbReference>
<sequence>MASTRAPRAVDHASTSARLDGGVARASTRARRSMGTRMRRSMPTTTTAWMGARGGARGDGRARGRAMMDARVMGARVCVGRAWAIADEDAAEAETDVANALAVLRATSSVDAKESTVDADALAEMVHGGTVIVRVSDRARKSGSGKARRRRGRRDPYDDLRGEFDKPKLLRFFRRRPLQVAGRLATIIRVGRRVIRQWKAQESWDPEERTRGAILREAMTRLGPVFVKIGQTLSQRPDLIGEEAADELKLLQQSNEPFPNALAWKTIVEDLEWDGPIAPNHPYRARNPDAEPLFAKFSEQPIAAASLGQVYKAKTWDGQDVAVKVQRPKVVRQVALDWTCWSLSLSTLKRLWGTTTELDVIADEVGQGVWQELDYTQEAAHMDEFNERHKWLGFVRAPHWLPEYTGPPGRARIITTEWINGQHIAALPPEKKLIMAQMAVEACVAQLIYTGFVHADPHEGNMMLDDNDMLVFLDFGLMSEVEPFIMEGFAKGIQHMISGNWEGLVLVFQEVGFTPKEGFLKRDDRSDTYKPATLEEMTKAVADTLSTEEGGQSRFGALATGLAKLSANFKFLTPPYIILLIRTFLTLEGIAEKADPDFNIYTAALPYAIRRAMAPSTPEGQIAMRNTFLNESDELRWDRIEELVLTDTVDEDDSKESADAENAEGAFGDSQALMARRSKEVVGRLLGSTEGVALRRVANSANTEKIVEYLSGPKGTALRAKSIRMLSRNLKDLWTARRFVRRATPQIDSLPVWPESDEARRIRERQDRAQKRALAFIFGTHMARLIRKPWLLVRALTVTAYIVVTAFVYALAVTVWDYLKWLNRFTPWGLVWRLASRGAPSGPSSDALGSTSVP</sequence>
<dbReference type="KEGG" id="ota:OT_ostta04g02040"/>
<keyword evidence="6" id="KW-1185">Reference proteome</keyword>
<evidence type="ECO:0000256" key="1">
    <source>
        <dbReference type="ARBA" id="ARBA00009670"/>
    </source>
</evidence>